<feature type="region of interest" description="Disordered" evidence="1">
    <location>
        <begin position="283"/>
        <end position="369"/>
    </location>
</feature>
<feature type="compositionally biased region" description="Basic residues" evidence="1">
    <location>
        <begin position="230"/>
        <end position="242"/>
    </location>
</feature>
<feature type="compositionally biased region" description="Basic and acidic residues" evidence="1">
    <location>
        <begin position="327"/>
        <end position="349"/>
    </location>
</feature>
<keyword evidence="3" id="KW-1185">Reference proteome</keyword>
<feature type="compositionally biased region" description="Basic and acidic residues" evidence="1">
    <location>
        <begin position="283"/>
        <end position="297"/>
    </location>
</feature>
<dbReference type="EMBL" id="BEGY01000127">
    <property type="protein sequence ID" value="GAX84538.1"/>
    <property type="molecule type" value="Genomic_DNA"/>
</dbReference>
<accession>A0A250XN96</accession>
<organism evidence="2 3">
    <name type="scientific">Chlamydomonas eustigma</name>
    <dbReference type="NCBI Taxonomy" id="1157962"/>
    <lineage>
        <taxon>Eukaryota</taxon>
        <taxon>Viridiplantae</taxon>
        <taxon>Chlorophyta</taxon>
        <taxon>core chlorophytes</taxon>
        <taxon>Chlorophyceae</taxon>
        <taxon>CS clade</taxon>
        <taxon>Chlamydomonadales</taxon>
        <taxon>Chlamydomonadaceae</taxon>
        <taxon>Chlamydomonas</taxon>
    </lineage>
</organism>
<feature type="region of interest" description="Disordered" evidence="1">
    <location>
        <begin position="225"/>
        <end position="254"/>
    </location>
</feature>
<dbReference type="Proteomes" id="UP000232323">
    <property type="component" value="Unassembled WGS sequence"/>
</dbReference>
<feature type="compositionally biased region" description="Basic residues" evidence="1">
    <location>
        <begin position="303"/>
        <end position="313"/>
    </location>
</feature>
<dbReference type="AlphaFoldDB" id="A0A250XN96"/>
<reference evidence="2 3" key="1">
    <citation type="submission" date="2017-08" db="EMBL/GenBank/DDBJ databases">
        <title>Acidophilic green algal genome provides insights into adaptation to an acidic environment.</title>
        <authorList>
            <person name="Hirooka S."/>
            <person name="Hirose Y."/>
            <person name="Kanesaki Y."/>
            <person name="Higuchi S."/>
            <person name="Fujiwara T."/>
            <person name="Onuma R."/>
            <person name="Era A."/>
            <person name="Ohbayashi R."/>
            <person name="Uzuka A."/>
            <person name="Nozaki H."/>
            <person name="Yoshikawa H."/>
            <person name="Miyagishima S.Y."/>
        </authorList>
    </citation>
    <scope>NUCLEOTIDE SEQUENCE [LARGE SCALE GENOMIC DNA]</scope>
    <source>
        <strain evidence="2 3">NIES-2499</strain>
    </source>
</reference>
<name>A0A250XN96_9CHLO</name>
<comment type="caution">
    <text evidence="2">The sequence shown here is derived from an EMBL/GenBank/DDBJ whole genome shotgun (WGS) entry which is preliminary data.</text>
</comment>
<evidence type="ECO:0000313" key="3">
    <source>
        <dbReference type="Proteomes" id="UP000232323"/>
    </source>
</evidence>
<evidence type="ECO:0000256" key="1">
    <source>
        <dbReference type="SAM" id="MobiDB-lite"/>
    </source>
</evidence>
<proteinExistence type="predicted"/>
<protein>
    <submittedName>
        <fullName evidence="2">Uncharacterized protein</fullName>
    </submittedName>
</protein>
<sequence>MGVLLPNGINACSIMKPNPHGMNALGTYASNGPSVLQNELDAKPRLDAGRDSLAEVVPIDVEREHASSFGLDLAERFERVGEECRLSALEVIVEVDEHGVFRRLHRHGRIVNGLCFVHGPGVGVDSEVVARDHPRVEDVLRGAHARPFLPGRFDVQARERARDAVVRHRGEIWPQELAVGEGRARELPVALGSRTRAPPFDEGEQRVDLGVGECTVDREDLERHVGKARAEHRKRNRIRGRAPRGDEQRRPGRVYVHRRLGRVGRTREIPLEAPHDGLLQVARREGEAERKSHRDDAQALAHLRPRQLRRPRVPRPGPSLRASRGPVADDRGADRRAEDRRDLVRDRTVRRGLRGARARPGVLSVRTQG</sequence>
<gene>
    <name evidence="2" type="ORF">CEUSTIGMA_g11959.t1</name>
</gene>
<evidence type="ECO:0000313" key="2">
    <source>
        <dbReference type="EMBL" id="GAX84538.1"/>
    </source>
</evidence>